<evidence type="ECO:0000256" key="2">
    <source>
        <dbReference type="ARBA" id="ARBA00022475"/>
    </source>
</evidence>
<feature type="transmembrane region" description="Helical" evidence="8">
    <location>
        <begin position="96"/>
        <end position="129"/>
    </location>
</feature>
<keyword evidence="4" id="KW-0808">Transferase</keyword>
<evidence type="ECO:0000256" key="5">
    <source>
        <dbReference type="ARBA" id="ARBA00022692"/>
    </source>
</evidence>
<dbReference type="STRING" id="351160.RCIX697"/>
<keyword evidence="5 8" id="KW-0812">Transmembrane</keyword>
<accession>Q0W6A5</accession>
<feature type="transmembrane region" description="Helical" evidence="8">
    <location>
        <begin position="428"/>
        <end position="447"/>
    </location>
</feature>
<feature type="transmembrane region" description="Helical" evidence="8">
    <location>
        <begin position="63"/>
        <end position="84"/>
    </location>
</feature>
<reference evidence="10 11" key="1">
    <citation type="journal article" date="2006" name="Science">
        <title>Genome of rice cluster I archaea -- the key methane producers in the rice rhizosphere.</title>
        <authorList>
            <person name="Erkel C."/>
            <person name="Kube M."/>
            <person name="Reinhardt R."/>
            <person name="Liesack W."/>
        </authorList>
    </citation>
    <scope>NUCLEOTIDE SEQUENCE [LARGE SCALE GENOMIC DNA]</scope>
    <source>
        <strain evidence="11">DSM 22066 / NBRC 105507 / MRE50</strain>
    </source>
</reference>
<evidence type="ECO:0000259" key="9">
    <source>
        <dbReference type="Pfam" id="PF13231"/>
    </source>
</evidence>
<evidence type="ECO:0000313" key="10">
    <source>
        <dbReference type="EMBL" id="CAJ36088.1"/>
    </source>
</evidence>
<dbReference type="KEGG" id="rci:RCIX697"/>
<feature type="transmembrane region" description="Helical" evidence="8">
    <location>
        <begin position="292"/>
        <end position="310"/>
    </location>
</feature>
<evidence type="ECO:0000256" key="1">
    <source>
        <dbReference type="ARBA" id="ARBA00004651"/>
    </source>
</evidence>
<feature type="transmembrane region" description="Helical" evidence="8">
    <location>
        <begin position="453"/>
        <end position="471"/>
    </location>
</feature>
<proteinExistence type="predicted"/>
<dbReference type="Proteomes" id="UP000000663">
    <property type="component" value="Chromosome"/>
</dbReference>
<keyword evidence="11" id="KW-1185">Reference proteome</keyword>
<dbReference type="PANTHER" id="PTHR33908">
    <property type="entry name" value="MANNOSYLTRANSFERASE YKCB-RELATED"/>
    <property type="match status" value="1"/>
</dbReference>
<feature type="transmembrane region" description="Helical" evidence="8">
    <location>
        <begin position="331"/>
        <end position="355"/>
    </location>
</feature>
<feature type="transmembrane region" description="Helical" evidence="8">
    <location>
        <begin position="478"/>
        <end position="500"/>
    </location>
</feature>
<dbReference type="eggNOG" id="arCOG06399">
    <property type="taxonomic scope" value="Archaea"/>
</dbReference>
<dbReference type="PANTHER" id="PTHR33908:SF11">
    <property type="entry name" value="MEMBRANE PROTEIN"/>
    <property type="match status" value="1"/>
</dbReference>
<keyword evidence="6 8" id="KW-1133">Transmembrane helix</keyword>
<dbReference type="GO" id="GO:0016763">
    <property type="term" value="F:pentosyltransferase activity"/>
    <property type="evidence" value="ECO:0007669"/>
    <property type="project" value="TreeGrafter"/>
</dbReference>
<evidence type="ECO:0000256" key="3">
    <source>
        <dbReference type="ARBA" id="ARBA00022676"/>
    </source>
</evidence>
<protein>
    <recommendedName>
        <fullName evidence="9">Glycosyltransferase RgtA/B/C/D-like domain-containing protein</fullName>
    </recommendedName>
</protein>
<evidence type="ECO:0000256" key="8">
    <source>
        <dbReference type="SAM" id="Phobius"/>
    </source>
</evidence>
<feature type="transmembrane region" description="Helical" evidence="8">
    <location>
        <begin position="141"/>
        <end position="166"/>
    </location>
</feature>
<dbReference type="InterPro" id="IPR038731">
    <property type="entry name" value="RgtA/B/C-like"/>
</dbReference>
<comment type="subcellular location">
    <subcellularLocation>
        <location evidence="1">Cell membrane</location>
        <topology evidence="1">Multi-pass membrane protein</topology>
    </subcellularLocation>
</comment>
<evidence type="ECO:0000256" key="7">
    <source>
        <dbReference type="ARBA" id="ARBA00023136"/>
    </source>
</evidence>
<feature type="domain" description="Glycosyltransferase RgtA/B/C/D-like" evidence="9">
    <location>
        <begin position="45"/>
        <end position="192"/>
    </location>
</feature>
<feature type="transmembrane region" description="Helical" evidence="8">
    <location>
        <begin position="539"/>
        <end position="558"/>
    </location>
</feature>
<feature type="transmembrane region" description="Helical" evidence="8">
    <location>
        <begin position="594"/>
        <end position="611"/>
    </location>
</feature>
<keyword evidence="7 8" id="KW-0472">Membrane</keyword>
<evidence type="ECO:0000313" key="11">
    <source>
        <dbReference type="Proteomes" id="UP000000663"/>
    </source>
</evidence>
<feature type="transmembrane region" description="Helical" evidence="8">
    <location>
        <begin position="239"/>
        <end position="261"/>
    </location>
</feature>
<dbReference type="InterPro" id="IPR050297">
    <property type="entry name" value="LipidA_mod_glycosyltrf_83"/>
</dbReference>
<gene>
    <name evidence="10" type="ORF">RCIX697</name>
</gene>
<feature type="transmembrane region" description="Helical" evidence="8">
    <location>
        <begin position="268"/>
        <end position="286"/>
    </location>
</feature>
<dbReference type="GO" id="GO:0008610">
    <property type="term" value="P:lipid biosynthetic process"/>
    <property type="evidence" value="ECO:0007669"/>
    <property type="project" value="UniProtKB-ARBA"/>
</dbReference>
<feature type="transmembrane region" description="Helical" evidence="8">
    <location>
        <begin position="398"/>
        <end position="416"/>
    </location>
</feature>
<dbReference type="RefSeq" id="WP_012036421.1">
    <property type="nucleotide sequence ID" value="NC_009464.1"/>
</dbReference>
<dbReference type="AlphaFoldDB" id="Q0W6A5"/>
<dbReference type="GO" id="GO:0005886">
    <property type="term" value="C:plasma membrane"/>
    <property type="evidence" value="ECO:0007669"/>
    <property type="project" value="UniProtKB-SubCell"/>
</dbReference>
<feature type="transmembrane region" description="Helical" evidence="8">
    <location>
        <begin position="512"/>
        <end position="532"/>
    </location>
</feature>
<feature type="transmembrane region" description="Helical" evidence="8">
    <location>
        <begin position="178"/>
        <end position="202"/>
    </location>
</feature>
<dbReference type="GeneID" id="5142744"/>
<evidence type="ECO:0000256" key="6">
    <source>
        <dbReference type="ARBA" id="ARBA00022989"/>
    </source>
</evidence>
<feature type="transmembrane region" description="Helical" evidence="8">
    <location>
        <begin position="564"/>
        <end position="587"/>
    </location>
</feature>
<evidence type="ECO:0000256" key="4">
    <source>
        <dbReference type="ARBA" id="ARBA00022679"/>
    </source>
</evidence>
<sequence>MTVITVLAGVFTLRVWQVGDTRIFYEMAEVILRGGTPYVDYLDPKPPLIFFLLTLPLAIGHKLAGGLALVGLANFASAVIVLLLGWKLYGRKAGLLAAVLFAINFSLAEGYFIITEPFTVTFILLSAYFLICGPDHPLKKYLLAGISAGIAIGFKQYALLLLPLSIYLMWRKKEYSGFLPYMAGVAIPLAIMFGAIFLAYGVPAGEAALHWSFGVAGSYMTDGDVEGVPAYKIDDPVIALSWLVLGVSLFSPLLLFAGAALLDRKTSIVGEFFMLAGAAFAATLIIRPFLHYWALALPFIILLAASGLSVDMPRRTISLLKGLNDRAFLCLSGMVYALVLLVFALVSTILVDALWRPLEIMKFYGLADIVLKATNPYLHHFPQPALAEIDLYSAGQSAAGGIILAALLLLLAALVVTKIGMDIYGRRAGFLAGTTFTCCIAWVLGYLSVSDALAVLLLVASVYAAVNGTIMRYLLCGLCLGIAIALKPLAFLAFPALAFLAFRKGDLRSLPWLAAGTAAVPLAILSTAGLAIPGTAPGAGGISIGMLPFTAHEGGYIVTDPLIAMLNIAMSAVLITIILPVAAMALAKRPRSHYGECLLLAGGLMLLTLLASQYVHYWYLSLPFLSLACAGALLHSPEPGGGRP</sequence>
<keyword evidence="3" id="KW-0328">Glycosyltransferase</keyword>
<organism evidence="10 11">
    <name type="scientific">Methanocella arvoryzae (strain DSM 22066 / NBRC 105507 / MRE50)</name>
    <dbReference type="NCBI Taxonomy" id="351160"/>
    <lineage>
        <taxon>Archaea</taxon>
        <taxon>Methanobacteriati</taxon>
        <taxon>Methanobacteriota</taxon>
        <taxon>Stenosarchaea group</taxon>
        <taxon>Methanomicrobia</taxon>
        <taxon>Methanocellales</taxon>
        <taxon>Methanocellaceae</taxon>
        <taxon>Methanocella</taxon>
    </lineage>
</organism>
<dbReference type="Pfam" id="PF13231">
    <property type="entry name" value="PMT_2"/>
    <property type="match status" value="1"/>
</dbReference>
<name>Q0W6A5_METAR</name>
<keyword evidence="2" id="KW-1003">Cell membrane</keyword>
<dbReference type="EMBL" id="AM114193">
    <property type="protein sequence ID" value="CAJ36088.1"/>
    <property type="molecule type" value="Genomic_DNA"/>
</dbReference>